<accession>A0A1H6XQ50</accession>
<feature type="domain" description="HTH tetR-type" evidence="3">
    <location>
        <begin position="9"/>
        <end position="69"/>
    </location>
</feature>
<dbReference type="InterPro" id="IPR009057">
    <property type="entry name" value="Homeodomain-like_sf"/>
</dbReference>
<evidence type="ECO:0000313" key="5">
    <source>
        <dbReference type="Proteomes" id="UP000199662"/>
    </source>
</evidence>
<sequence length="204" mass="23504">MPRVSKDPQVRMEEILDAAENLFYTRGYHETAVSDIVKKIGVAQGTFYYYFESKEAALEGVINRHVLSIQSRIEAIANSDIIPPRKIEQVVYTTFNNLRHGEGWMFDFLYNDQYLHIVDKLLRHGREMFAPSLIKIIEEGNKTGYFKVSYPTEMMVFVSAILQCLYHSLYQKLSKEQLVCRFDIAGKLIENALGLAEGTLHLMV</sequence>
<feature type="DNA-binding region" description="H-T-H motif" evidence="2">
    <location>
        <begin position="32"/>
        <end position="51"/>
    </location>
</feature>
<evidence type="ECO:0000256" key="2">
    <source>
        <dbReference type="PROSITE-ProRule" id="PRU00335"/>
    </source>
</evidence>
<dbReference type="GO" id="GO:0003677">
    <property type="term" value="F:DNA binding"/>
    <property type="evidence" value="ECO:0007669"/>
    <property type="project" value="UniProtKB-UniRule"/>
</dbReference>
<proteinExistence type="predicted"/>
<dbReference type="AlphaFoldDB" id="A0A1H6XQ50"/>
<dbReference type="PROSITE" id="PS50977">
    <property type="entry name" value="HTH_TETR_2"/>
    <property type="match status" value="1"/>
</dbReference>
<dbReference type="PRINTS" id="PR00455">
    <property type="entry name" value="HTHTETR"/>
</dbReference>
<keyword evidence="1 2" id="KW-0238">DNA-binding</keyword>
<dbReference type="PANTHER" id="PTHR43479">
    <property type="entry name" value="ACREF/ENVCD OPERON REPRESSOR-RELATED"/>
    <property type="match status" value="1"/>
</dbReference>
<dbReference type="SUPFAM" id="SSF46689">
    <property type="entry name" value="Homeodomain-like"/>
    <property type="match status" value="1"/>
</dbReference>
<dbReference type="RefSeq" id="WP_177177506.1">
    <property type="nucleotide sequence ID" value="NZ_FNZK01000005.1"/>
</dbReference>
<dbReference type="InterPro" id="IPR001647">
    <property type="entry name" value="HTH_TetR"/>
</dbReference>
<dbReference type="Pfam" id="PF00440">
    <property type="entry name" value="TetR_N"/>
    <property type="match status" value="1"/>
</dbReference>
<keyword evidence="5" id="KW-1185">Reference proteome</keyword>
<organism evidence="4 5">
    <name type="scientific">Propionispira arboris</name>
    <dbReference type="NCBI Taxonomy" id="84035"/>
    <lineage>
        <taxon>Bacteria</taxon>
        <taxon>Bacillati</taxon>
        <taxon>Bacillota</taxon>
        <taxon>Negativicutes</taxon>
        <taxon>Selenomonadales</taxon>
        <taxon>Selenomonadaceae</taxon>
        <taxon>Propionispira</taxon>
    </lineage>
</organism>
<name>A0A1H6XQ50_9FIRM</name>
<dbReference type="STRING" id="84035.SAMN05660742_105143"/>
<dbReference type="InterPro" id="IPR050624">
    <property type="entry name" value="HTH-type_Tx_Regulator"/>
</dbReference>
<dbReference type="EMBL" id="FNZK01000005">
    <property type="protein sequence ID" value="SEJ28887.1"/>
    <property type="molecule type" value="Genomic_DNA"/>
</dbReference>
<evidence type="ECO:0000259" key="3">
    <source>
        <dbReference type="PROSITE" id="PS50977"/>
    </source>
</evidence>
<dbReference type="Proteomes" id="UP000199662">
    <property type="component" value="Unassembled WGS sequence"/>
</dbReference>
<protein>
    <submittedName>
        <fullName evidence="4">Transcriptional regulator, TetR family</fullName>
    </submittedName>
</protein>
<dbReference type="PANTHER" id="PTHR43479:SF11">
    <property type="entry name" value="ACREF_ENVCD OPERON REPRESSOR-RELATED"/>
    <property type="match status" value="1"/>
</dbReference>
<evidence type="ECO:0000256" key="1">
    <source>
        <dbReference type="ARBA" id="ARBA00023125"/>
    </source>
</evidence>
<reference evidence="4 5" key="1">
    <citation type="submission" date="2016-10" db="EMBL/GenBank/DDBJ databases">
        <authorList>
            <person name="de Groot N.N."/>
        </authorList>
    </citation>
    <scope>NUCLEOTIDE SEQUENCE [LARGE SCALE GENOMIC DNA]</scope>
    <source>
        <strain evidence="4 5">DSM 2179</strain>
    </source>
</reference>
<dbReference type="Gene3D" id="1.10.357.10">
    <property type="entry name" value="Tetracycline Repressor, domain 2"/>
    <property type="match status" value="1"/>
</dbReference>
<gene>
    <name evidence="4" type="ORF">SAMN05660742_105143</name>
</gene>
<evidence type="ECO:0000313" key="4">
    <source>
        <dbReference type="EMBL" id="SEJ28887.1"/>
    </source>
</evidence>